<dbReference type="Proteomes" id="UP000199607">
    <property type="component" value="Unassembled WGS sequence"/>
</dbReference>
<dbReference type="GO" id="GO:0015888">
    <property type="term" value="P:thiamine transport"/>
    <property type="evidence" value="ECO:0007669"/>
    <property type="project" value="InterPro"/>
</dbReference>
<dbReference type="EMBL" id="FOTC01000005">
    <property type="protein sequence ID" value="SFL39771.1"/>
    <property type="molecule type" value="Genomic_DNA"/>
</dbReference>
<dbReference type="Gene3D" id="3.40.190.10">
    <property type="entry name" value="Periplasmic binding protein-like II"/>
    <property type="match status" value="2"/>
</dbReference>
<evidence type="ECO:0000256" key="1">
    <source>
        <dbReference type="ARBA" id="ARBA00022729"/>
    </source>
</evidence>
<proteinExistence type="predicted"/>
<evidence type="ECO:0000313" key="3">
    <source>
        <dbReference type="EMBL" id="SFL39771.1"/>
    </source>
</evidence>
<keyword evidence="4" id="KW-1185">Reference proteome</keyword>
<dbReference type="InterPro" id="IPR005948">
    <property type="entry name" value="ThiB-like"/>
</dbReference>
<dbReference type="NCBIfam" id="TIGR01254">
    <property type="entry name" value="sfuA"/>
    <property type="match status" value="1"/>
</dbReference>
<feature type="region of interest" description="Disordered" evidence="2">
    <location>
        <begin position="32"/>
        <end position="66"/>
    </location>
</feature>
<organism evidence="3 4">
    <name type="scientific">Halogranum rubrum</name>
    <dbReference type="NCBI Taxonomy" id="553466"/>
    <lineage>
        <taxon>Archaea</taxon>
        <taxon>Methanobacteriati</taxon>
        <taxon>Methanobacteriota</taxon>
        <taxon>Stenosarchaea group</taxon>
        <taxon>Halobacteria</taxon>
        <taxon>Halobacteriales</taxon>
        <taxon>Haloferacaceae</taxon>
    </lineage>
</organism>
<dbReference type="SUPFAM" id="SSF53850">
    <property type="entry name" value="Periplasmic binding protein-like II"/>
    <property type="match status" value="1"/>
</dbReference>
<dbReference type="PANTHER" id="PTHR30006">
    <property type="entry name" value="THIAMINE-BINDING PERIPLASMIC PROTEIN-RELATED"/>
    <property type="match status" value="1"/>
</dbReference>
<name>A0A1I4HE35_9EURY</name>
<dbReference type="GO" id="GO:0030975">
    <property type="term" value="F:thiamine binding"/>
    <property type="evidence" value="ECO:0007669"/>
    <property type="project" value="InterPro"/>
</dbReference>
<dbReference type="STRING" id="553466.SAMN04487950_3638"/>
<feature type="compositionally biased region" description="Low complexity" evidence="2">
    <location>
        <begin position="40"/>
        <end position="66"/>
    </location>
</feature>
<evidence type="ECO:0000313" key="4">
    <source>
        <dbReference type="Proteomes" id="UP000199607"/>
    </source>
</evidence>
<dbReference type="PANTHER" id="PTHR30006:SF2">
    <property type="entry name" value="ABC TRANSPORTER SUBSTRATE-BINDING PROTEIN"/>
    <property type="match status" value="1"/>
</dbReference>
<dbReference type="PROSITE" id="PS51257">
    <property type="entry name" value="PROKAR_LIPOPROTEIN"/>
    <property type="match status" value="1"/>
</dbReference>
<dbReference type="Pfam" id="PF13343">
    <property type="entry name" value="SBP_bac_6"/>
    <property type="match status" value="1"/>
</dbReference>
<keyword evidence="1" id="KW-0732">Signal</keyword>
<protein>
    <submittedName>
        <fullName evidence="3">Thiamine transport system substrate-binding protein</fullName>
    </submittedName>
</protein>
<dbReference type="AlphaFoldDB" id="A0A1I4HE35"/>
<dbReference type="InterPro" id="IPR006311">
    <property type="entry name" value="TAT_signal"/>
</dbReference>
<reference evidence="4" key="1">
    <citation type="submission" date="2016-10" db="EMBL/GenBank/DDBJ databases">
        <authorList>
            <person name="Varghese N."/>
            <person name="Submissions S."/>
        </authorList>
    </citation>
    <scope>NUCLEOTIDE SEQUENCE [LARGE SCALE GENOMIC DNA]</scope>
    <source>
        <strain evidence="4">CGMCC 1.7738</strain>
    </source>
</reference>
<dbReference type="PROSITE" id="PS51318">
    <property type="entry name" value="TAT"/>
    <property type="match status" value="1"/>
</dbReference>
<accession>A0A1I4HE35</accession>
<evidence type="ECO:0000256" key="2">
    <source>
        <dbReference type="SAM" id="MobiDB-lite"/>
    </source>
</evidence>
<sequence>MTQFNYRVMKRRVFLRSAGVGATALVAGCTTQQADGGAGSETSESSTTGGDGSTGTTTGTTESSSETLRVATYSAFVDAPSSSPGPWLKEQFESEFDTTIEWQTPENELNYFIERQLQGVDPGADLYVGLDTNMLIRLDEKLNDPLFAPVESGALSNRGDVKESLEFDPQNRAVPYDTGYISLVYDETQSTAPETFDGLLDPEFEGDLITQNPTSSATGKAFLLHTIKAKGEDGYLDYWQRLKDNGVRVLGTWEDSYTAYSNGEAPMVVSYSTDQVYANADGADLRKHQIRFLNGQGYANPEGMARFADTENVETANRFMDFLLRPEVQAEIAVRNVQFPATTTAELPEEFAKYAREPEEAVTFSYEELKGNLSEWTDAWARQFASK</sequence>
<gene>
    <name evidence="3" type="ORF">SAMN04487950_3638</name>
</gene>